<dbReference type="PROSITE" id="PS00028">
    <property type="entry name" value="ZINC_FINGER_C2H2_1"/>
    <property type="match status" value="1"/>
</dbReference>
<feature type="region of interest" description="Disordered" evidence="1">
    <location>
        <begin position="369"/>
        <end position="396"/>
    </location>
</feature>
<accession>A0ABR1D8T7</accession>
<feature type="domain" description="C2H2-type" evidence="2">
    <location>
        <begin position="158"/>
        <end position="179"/>
    </location>
</feature>
<protein>
    <recommendedName>
        <fullName evidence="2">C2H2-type domain-containing protein</fullName>
    </recommendedName>
</protein>
<proteinExistence type="predicted"/>
<dbReference type="InterPro" id="IPR013087">
    <property type="entry name" value="Znf_C2H2_type"/>
</dbReference>
<sequence length="396" mass="44803">MGGLEWDDMGVKVDGRHSHHLRFADDIVLITSSLSLDKTMFVRNGWVSDAQGLFNTTVPPSLNYAPETPASQGCVRLRTFLILREGLVDFYIFTIHEIFATMKFEDLPPPLDVTCPTRKLVDTLSESLARCCSSDILLSATGGRDRSQPFTEFGTLICCKCAAAYGKVEQLLSHTLKHHFGEEHLRLYEAVGVIHKDVQRMLDEGRSERSAFVGRALQNNQELCVLTPLFSPLAPFMLGGVTVSTREPSNKRIFVKKLIEGSNVEHIPLYFSVRAVERRHVELLSYLAEKKRKRRFREMKRNLKLFYIDAPDLLEYPPRDSKVAKLLHQATGFPIGTSIIPARKIRLVVPIISRLDEISLDEISSISSSTESSTSTYHSHNKYALRHRGKRRYSGL</sequence>
<organism evidence="3 4">
    <name type="scientific">Necator americanus</name>
    <name type="common">Human hookworm</name>
    <dbReference type="NCBI Taxonomy" id="51031"/>
    <lineage>
        <taxon>Eukaryota</taxon>
        <taxon>Metazoa</taxon>
        <taxon>Ecdysozoa</taxon>
        <taxon>Nematoda</taxon>
        <taxon>Chromadorea</taxon>
        <taxon>Rhabditida</taxon>
        <taxon>Rhabditina</taxon>
        <taxon>Rhabditomorpha</taxon>
        <taxon>Strongyloidea</taxon>
        <taxon>Ancylostomatidae</taxon>
        <taxon>Bunostominae</taxon>
        <taxon>Necator</taxon>
    </lineage>
</organism>
<feature type="compositionally biased region" description="Basic residues" evidence="1">
    <location>
        <begin position="379"/>
        <end position="396"/>
    </location>
</feature>
<evidence type="ECO:0000259" key="2">
    <source>
        <dbReference type="PROSITE" id="PS00028"/>
    </source>
</evidence>
<dbReference type="EMBL" id="JAVFWL010000004">
    <property type="protein sequence ID" value="KAK6746909.1"/>
    <property type="molecule type" value="Genomic_DNA"/>
</dbReference>
<dbReference type="Proteomes" id="UP001303046">
    <property type="component" value="Unassembled WGS sequence"/>
</dbReference>
<gene>
    <name evidence="3" type="primary">Necator_chrIV.g13552</name>
    <name evidence="3" type="ORF">RB195_000261</name>
</gene>
<evidence type="ECO:0000313" key="3">
    <source>
        <dbReference type="EMBL" id="KAK6746909.1"/>
    </source>
</evidence>
<reference evidence="3 4" key="1">
    <citation type="submission" date="2023-08" db="EMBL/GenBank/DDBJ databases">
        <title>A Necator americanus chromosomal reference genome.</title>
        <authorList>
            <person name="Ilik V."/>
            <person name="Petrzelkova K.J."/>
            <person name="Pardy F."/>
            <person name="Fuh T."/>
            <person name="Niatou-Singa F.S."/>
            <person name="Gouil Q."/>
            <person name="Baker L."/>
            <person name="Ritchie M.E."/>
            <person name="Jex A.R."/>
            <person name="Gazzola D."/>
            <person name="Li H."/>
            <person name="Toshio Fujiwara R."/>
            <person name="Zhan B."/>
            <person name="Aroian R.V."/>
            <person name="Pafco B."/>
            <person name="Schwarz E.M."/>
        </authorList>
    </citation>
    <scope>NUCLEOTIDE SEQUENCE [LARGE SCALE GENOMIC DNA]</scope>
    <source>
        <strain evidence="3 4">Aroian</strain>
        <tissue evidence="3">Whole animal</tissue>
    </source>
</reference>
<evidence type="ECO:0000313" key="4">
    <source>
        <dbReference type="Proteomes" id="UP001303046"/>
    </source>
</evidence>
<comment type="caution">
    <text evidence="3">The sequence shown here is derived from an EMBL/GenBank/DDBJ whole genome shotgun (WGS) entry which is preliminary data.</text>
</comment>
<keyword evidence="4" id="KW-1185">Reference proteome</keyword>
<name>A0ABR1D8T7_NECAM</name>
<evidence type="ECO:0000256" key="1">
    <source>
        <dbReference type="SAM" id="MobiDB-lite"/>
    </source>
</evidence>